<comment type="caution">
    <text evidence="3">The sequence shown here is derived from an EMBL/GenBank/DDBJ whole genome shotgun (WGS) entry which is preliminary data.</text>
</comment>
<keyword evidence="2" id="KW-0812">Transmembrane</keyword>
<keyword evidence="4" id="KW-1185">Reference proteome</keyword>
<keyword evidence="2" id="KW-0472">Membrane</keyword>
<dbReference type="EMBL" id="MU806236">
    <property type="protein sequence ID" value="KAJ3837588.1"/>
    <property type="molecule type" value="Genomic_DNA"/>
</dbReference>
<sequence>MTDSLGISEAQILGLFLSSVFWGMLLITFVQVMKCFLWDNERERFKSASKINWFMLIVALLLMTLSTLNVALELLHCIEAFILYTGPGGSNAKFTRLKDWVNILNTTCNIPLGKVISDGVLIYRCWAVCNHSISIIIFPILLWMGYLALAIFVIYLEVSAGNTQLLLTGGVSRMITASITAACTMSLVNNIITTGMIVYRIRDVDRSNVLHGNQGHGSSIPGNDGLFGRTKRRRTKLQNVIRIVIESGMMYTTIALITFITFVVGSNSFYATSDVELQILSIAFNLIIIRISTRPGGSDSYSSSAQLTTRRQPHPLHKFTVAVRKTVDLTEPGELDSALGLSDPSTPPQSLSLDVEKGD</sequence>
<name>A0AA38P780_9AGAR</name>
<dbReference type="Proteomes" id="UP001163846">
    <property type="component" value="Unassembled WGS sequence"/>
</dbReference>
<accession>A0AA38P780</accession>
<feature type="transmembrane region" description="Helical" evidence="2">
    <location>
        <begin position="12"/>
        <end position="33"/>
    </location>
</feature>
<evidence type="ECO:0000256" key="2">
    <source>
        <dbReference type="SAM" id="Phobius"/>
    </source>
</evidence>
<protein>
    <submittedName>
        <fullName evidence="3">Uncharacterized protein</fullName>
    </submittedName>
</protein>
<evidence type="ECO:0000313" key="3">
    <source>
        <dbReference type="EMBL" id="KAJ3837588.1"/>
    </source>
</evidence>
<feature type="transmembrane region" description="Helical" evidence="2">
    <location>
        <begin position="133"/>
        <end position="155"/>
    </location>
</feature>
<organism evidence="3 4">
    <name type="scientific">Lentinula raphanica</name>
    <dbReference type="NCBI Taxonomy" id="153919"/>
    <lineage>
        <taxon>Eukaryota</taxon>
        <taxon>Fungi</taxon>
        <taxon>Dikarya</taxon>
        <taxon>Basidiomycota</taxon>
        <taxon>Agaricomycotina</taxon>
        <taxon>Agaricomycetes</taxon>
        <taxon>Agaricomycetidae</taxon>
        <taxon>Agaricales</taxon>
        <taxon>Marasmiineae</taxon>
        <taxon>Omphalotaceae</taxon>
        <taxon>Lentinula</taxon>
    </lineage>
</organism>
<dbReference type="AlphaFoldDB" id="A0AA38P780"/>
<evidence type="ECO:0000313" key="4">
    <source>
        <dbReference type="Proteomes" id="UP001163846"/>
    </source>
</evidence>
<feature type="transmembrane region" description="Helical" evidence="2">
    <location>
        <begin position="175"/>
        <end position="199"/>
    </location>
</feature>
<evidence type="ECO:0000256" key="1">
    <source>
        <dbReference type="SAM" id="MobiDB-lite"/>
    </source>
</evidence>
<gene>
    <name evidence="3" type="ORF">F5878DRAFT_642649</name>
</gene>
<proteinExistence type="predicted"/>
<keyword evidence="2" id="KW-1133">Transmembrane helix</keyword>
<feature type="transmembrane region" description="Helical" evidence="2">
    <location>
        <begin position="53"/>
        <end position="72"/>
    </location>
</feature>
<feature type="region of interest" description="Disordered" evidence="1">
    <location>
        <begin position="334"/>
        <end position="359"/>
    </location>
</feature>
<reference evidence="3" key="1">
    <citation type="submission" date="2022-08" db="EMBL/GenBank/DDBJ databases">
        <authorList>
            <consortium name="DOE Joint Genome Institute"/>
            <person name="Min B."/>
            <person name="Riley R."/>
            <person name="Sierra-Patev S."/>
            <person name="Naranjo-Ortiz M."/>
            <person name="Looney B."/>
            <person name="Konkel Z."/>
            <person name="Slot J.C."/>
            <person name="Sakamoto Y."/>
            <person name="Steenwyk J.L."/>
            <person name="Rokas A."/>
            <person name="Carro J."/>
            <person name="Camarero S."/>
            <person name="Ferreira P."/>
            <person name="Molpeceres G."/>
            <person name="Ruiz-Duenas F.J."/>
            <person name="Serrano A."/>
            <person name="Henrissat B."/>
            <person name="Drula E."/>
            <person name="Hughes K.W."/>
            <person name="Mata J.L."/>
            <person name="Ishikawa N.K."/>
            <person name="Vargas-Isla R."/>
            <person name="Ushijima S."/>
            <person name="Smith C.A."/>
            <person name="Ahrendt S."/>
            <person name="Andreopoulos W."/>
            <person name="He G."/>
            <person name="Labutti K."/>
            <person name="Lipzen A."/>
            <person name="Ng V."/>
            <person name="Sandor L."/>
            <person name="Barry K."/>
            <person name="Martinez A.T."/>
            <person name="Xiao Y."/>
            <person name="Gibbons J.G."/>
            <person name="Terashima K."/>
            <person name="Hibbett D.S."/>
            <person name="Grigoriev I.V."/>
        </authorList>
    </citation>
    <scope>NUCLEOTIDE SEQUENCE</scope>
    <source>
        <strain evidence="3">TFB9207</strain>
    </source>
</reference>
<feature type="transmembrane region" description="Helical" evidence="2">
    <location>
        <begin position="240"/>
        <end position="265"/>
    </location>
</feature>